<dbReference type="GO" id="GO:0004523">
    <property type="term" value="F:RNA-DNA hybrid ribonuclease activity"/>
    <property type="evidence" value="ECO:0007669"/>
    <property type="project" value="InterPro"/>
</dbReference>
<sequence>MSLEEISYVETIGEAPIIQFEYAERNDFAIPDNDSLVITATLPNYEAQALADFVFEIANLFQEESPTKETWLLPMDGSATSQRSRASIVITSPQAQDMEFVVKYDFKASNNEAKYEALAMGMRMAHKTEARHFIAYSDSQLMVRQMDKTYKGKENNIV</sequence>
<protein>
    <recommendedName>
        <fullName evidence="1">RNase H type-1 domain-containing protein</fullName>
    </recommendedName>
</protein>
<evidence type="ECO:0000313" key="3">
    <source>
        <dbReference type="Proteomes" id="UP001289374"/>
    </source>
</evidence>
<dbReference type="InterPro" id="IPR002156">
    <property type="entry name" value="RNaseH_domain"/>
</dbReference>
<dbReference type="AlphaFoldDB" id="A0AAE1W7G4"/>
<reference evidence="2" key="2">
    <citation type="journal article" date="2024" name="Plant">
        <title>Genomic evolution and insights into agronomic trait innovations of Sesamum species.</title>
        <authorList>
            <person name="Miao H."/>
            <person name="Wang L."/>
            <person name="Qu L."/>
            <person name="Liu H."/>
            <person name="Sun Y."/>
            <person name="Le M."/>
            <person name="Wang Q."/>
            <person name="Wei S."/>
            <person name="Zheng Y."/>
            <person name="Lin W."/>
            <person name="Duan Y."/>
            <person name="Cao H."/>
            <person name="Xiong S."/>
            <person name="Wang X."/>
            <person name="Wei L."/>
            <person name="Li C."/>
            <person name="Ma Q."/>
            <person name="Ju M."/>
            <person name="Zhao R."/>
            <person name="Li G."/>
            <person name="Mu C."/>
            <person name="Tian Q."/>
            <person name="Mei H."/>
            <person name="Zhang T."/>
            <person name="Gao T."/>
            <person name="Zhang H."/>
        </authorList>
    </citation>
    <scope>NUCLEOTIDE SEQUENCE</scope>
    <source>
        <strain evidence="2">K16</strain>
    </source>
</reference>
<dbReference type="InterPro" id="IPR012337">
    <property type="entry name" value="RNaseH-like_sf"/>
</dbReference>
<dbReference type="Proteomes" id="UP001289374">
    <property type="component" value="Unassembled WGS sequence"/>
</dbReference>
<dbReference type="SUPFAM" id="SSF53098">
    <property type="entry name" value="Ribonuclease H-like"/>
    <property type="match status" value="1"/>
</dbReference>
<proteinExistence type="predicted"/>
<dbReference type="Pfam" id="PF13456">
    <property type="entry name" value="RVT_3"/>
    <property type="match status" value="1"/>
</dbReference>
<reference evidence="2" key="1">
    <citation type="submission" date="2020-06" db="EMBL/GenBank/DDBJ databases">
        <authorList>
            <person name="Li T."/>
            <person name="Hu X."/>
            <person name="Zhang T."/>
            <person name="Song X."/>
            <person name="Zhang H."/>
            <person name="Dai N."/>
            <person name="Sheng W."/>
            <person name="Hou X."/>
            <person name="Wei L."/>
        </authorList>
    </citation>
    <scope>NUCLEOTIDE SEQUENCE</scope>
    <source>
        <strain evidence="2">K16</strain>
        <tissue evidence="2">Leaf</tissue>
    </source>
</reference>
<organism evidence="2 3">
    <name type="scientific">Sesamum angolense</name>
    <dbReference type="NCBI Taxonomy" id="2727404"/>
    <lineage>
        <taxon>Eukaryota</taxon>
        <taxon>Viridiplantae</taxon>
        <taxon>Streptophyta</taxon>
        <taxon>Embryophyta</taxon>
        <taxon>Tracheophyta</taxon>
        <taxon>Spermatophyta</taxon>
        <taxon>Magnoliopsida</taxon>
        <taxon>eudicotyledons</taxon>
        <taxon>Gunneridae</taxon>
        <taxon>Pentapetalae</taxon>
        <taxon>asterids</taxon>
        <taxon>lamiids</taxon>
        <taxon>Lamiales</taxon>
        <taxon>Pedaliaceae</taxon>
        <taxon>Sesamum</taxon>
    </lineage>
</organism>
<feature type="domain" description="RNase H type-1" evidence="1">
    <location>
        <begin position="76"/>
        <end position="151"/>
    </location>
</feature>
<dbReference type="PANTHER" id="PTHR48475:SF2">
    <property type="entry name" value="RIBONUCLEASE H"/>
    <property type="match status" value="1"/>
</dbReference>
<dbReference type="Gene3D" id="3.30.420.10">
    <property type="entry name" value="Ribonuclease H-like superfamily/Ribonuclease H"/>
    <property type="match status" value="1"/>
</dbReference>
<dbReference type="GO" id="GO:0003676">
    <property type="term" value="F:nucleic acid binding"/>
    <property type="evidence" value="ECO:0007669"/>
    <property type="project" value="InterPro"/>
</dbReference>
<dbReference type="EMBL" id="JACGWL010000014">
    <property type="protein sequence ID" value="KAK4388170.1"/>
    <property type="molecule type" value="Genomic_DNA"/>
</dbReference>
<evidence type="ECO:0000259" key="1">
    <source>
        <dbReference type="Pfam" id="PF13456"/>
    </source>
</evidence>
<dbReference type="PANTHER" id="PTHR48475">
    <property type="entry name" value="RIBONUCLEASE H"/>
    <property type="match status" value="1"/>
</dbReference>
<keyword evidence="3" id="KW-1185">Reference proteome</keyword>
<gene>
    <name evidence="2" type="ORF">Sango_2423600</name>
</gene>
<dbReference type="InterPro" id="IPR036397">
    <property type="entry name" value="RNaseH_sf"/>
</dbReference>
<evidence type="ECO:0000313" key="2">
    <source>
        <dbReference type="EMBL" id="KAK4388170.1"/>
    </source>
</evidence>
<accession>A0AAE1W7G4</accession>
<name>A0AAE1W7G4_9LAMI</name>
<comment type="caution">
    <text evidence="2">The sequence shown here is derived from an EMBL/GenBank/DDBJ whole genome shotgun (WGS) entry which is preliminary data.</text>
</comment>